<keyword evidence="11" id="KW-1185">Reference proteome</keyword>
<evidence type="ECO:0000256" key="5">
    <source>
        <dbReference type="ARBA" id="ARBA00022840"/>
    </source>
</evidence>
<organism evidence="10 11">
    <name type="scientific">Amycolatopsis plumensis</name>
    <dbReference type="NCBI Taxonomy" id="236508"/>
    <lineage>
        <taxon>Bacteria</taxon>
        <taxon>Bacillati</taxon>
        <taxon>Actinomycetota</taxon>
        <taxon>Actinomycetes</taxon>
        <taxon>Pseudonocardiales</taxon>
        <taxon>Pseudonocardiaceae</taxon>
        <taxon>Amycolatopsis</taxon>
    </lineage>
</organism>
<keyword evidence="5" id="KW-0067">ATP-binding</keyword>
<dbReference type="Proteomes" id="UP001589535">
    <property type="component" value="Unassembled WGS sequence"/>
</dbReference>
<feature type="domain" description="Carbohydrate kinase FGGY C-terminal" evidence="9">
    <location>
        <begin position="220"/>
        <end position="407"/>
    </location>
</feature>
<dbReference type="RefSeq" id="WP_378192766.1">
    <property type="nucleotide sequence ID" value="NZ_JBHMBK010000008.1"/>
</dbReference>
<evidence type="ECO:0000259" key="9">
    <source>
        <dbReference type="Pfam" id="PF02782"/>
    </source>
</evidence>
<keyword evidence="6" id="KW-1015">Disulfide bond</keyword>
<dbReference type="PANTHER" id="PTHR10196">
    <property type="entry name" value="SUGAR KINASE"/>
    <property type="match status" value="1"/>
</dbReference>
<keyword evidence="4" id="KW-0418">Kinase</keyword>
<protein>
    <submittedName>
        <fullName evidence="10">Rhamnulokinase family protein</fullName>
        <ecNumber evidence="10">2.7.1.-</ecNumber>
    </submittedName>
</protein>
<dbReference type="CDD" id="cd07771">
    <property type="entry name" value="ASKHA_NBD_FGGY_RhaB-like"/>
    <property type="match status" value="1"/>
</dbReference>
<keyword evidence="2 10" id="KW-0808">Transferase</keyword>
<dbReference type="EC" id="2.7.1.-" evidence="10"/>
<evidence type="ECO:0000256" key="4">
    <source>
        <dbReference type="ARBA" id="ARBA00022777"/>
    </source>
</evidence>
<evidence type="ECO:0000256" key="7">
    <source>
        <dbReference type="ARBA" id="ARBA00023308"/>
    </source>
</evidence>
<dbReference type="Gene3D" id="3.30.420.40">
    <property type="match status" value="2"/>
</dbReference>
<dbReference type="PANTHER" id="PTHR10196:SF93">
    <property type="entry name" value="L-RHAMNULOKINASE"/>
    <property type="match status" value="1"/>
</dbReference>
<evidence type="ECO:0000259" key="8">
    <source>
        <dbReference type="Pfam" id="PF00370"/>
    </source>
</evidence>
<evidence type="ECO:0000313" key="11">
    <source>
        <dbReference type="Proteomes" id="UP001589535"/>
    </source>
</evidence>
<dbReference type="InterPro" id="IPR013449">
    <property type="entry name" value="Rhamnulokinase"/>
</dbReference>
<dbReference type="SUPFAM" id="SSF53067">
    <property type="entry name" value="Actin-like ATPase domain"/>
    <property type="match status" value="2"/>
</dbReference>
<evidence type="ECO:0000256" key="2">
    <source>
        <dbReference type="ARBA" id="ARBA00022679"/>
    </source>
</evidence>
<reference evidence="10 11" key="1">
    <citation type="submission" date="2024-09" db="EMBL/GenBank/DDBJ databases">
        <authorList>
            <person name="Sun Q."/>
            <person name="Mori K."/>
        </authorList>
    </citation>
    <scope>NUCLEOTIDE SEQUENCE [LARGE SCALE GENOMIC DNA]</scope>
    <source>
        <strain evidence="10 11">JCM 13852</strain>
    </source>
</reference>
<gene>
    <name evidence="10" type="ORF">ACFFTO_13355</name>
</gene>
<comment type="caution">
    <text evidence="10">The sequence shown here is derived from an EMBL/GenBank/DDBJ whole genome shotgun (WGS) entry which is preliminary data.</text>
</comment>
<dbReference type="GO" id="GO:0016740">
    <property type="term" value="F:transferase activity"/>
    <property type="evidence" value="ECO:0007669"/>
    <property type="project" value="UniProtKB-KW"/>
</dbReference>
<feature type="domain" description="Carbohydrate kinase FGGY N-terminal" evidence="8">
    <location>
        <begin position="49"/>
        <end position="209"/>
    </location>
</feature>
<evidence type="ECO:0000313" key="10">
    <source>
        <dbReference type="EMBL" id="MFB9685173.1"/>
    </source>
</evidence>
<evidence type="ECO:0000256" key="6">
    <source>
        <dbReference type="ARBA" id="ARBA00023157"/>
    </source>
</evidence>
<dbReference type="Pfam" id="PF00370">
    <property type="entry name" value="FGGY_N"/>
    <property type="match status" value="1"/>
</dbReference>
<accession>A0ABV5U5I3</accession>
<dbReference type="InterPro" id="IPR018484">
    <property type="entry name" value="FGGY_N"/>
</dbReference>
<keyword evidence="3" id="KW-0547">Nucleotide-binding</keyword>
<dbReference type="EMBL" id="JBHMBK010000008">
    <property type="protein sequence ID" value="MFB9685173.1"/>
    <property type="molecule type" value="Genomic_DNA"/>
</dbReference>
<sequence>MAGTVGSSVLEVSEVRRFANGGIQAGPVLYWDVLGLYRETVAGIREAGHLDGVGIDSWAVDYGLLDERGALLGNPVHYRDPRTDGITVPVPDRELYDVTGLQQLPFNTLYQLVAEGDRLAAARTVLLIPDLLNHWLTGEIGAERTNASTTQLYDVRARTWATSLADRVGIPPRLLPPLRDPGTVVGTARELSGLPVIAVGSHDTASAVVAVPASPGTNFAYISSGTWSLAGLELPAPELSDAALAANFTNEGGVDGTIRFLRNVMGLWVLSETLRTWSTSDLPGLLAAAAAAPALAAVVDIDAPAFLPPGDMPARLAAACEATGQRPPAERAAVVRCILDSLALAYRRTLREAASITGRTIDVVHIVGGGARNELLCRLTADACGVPVLAGPVEAAALGNVLVQARALGEDLPDLASMRALVRETQEVRRYEPSGVGDWDAAEARLTRNT</sequence>
<keyword evidence="7" id="KW-0684">Rhamnose metabolism</keyword>
<evidence type="ECO:0000256" key="1">
    <source>
        <dbReference type="ARBA" id="ARBA00009156"/>
    </source>
</evidence>
<evidence type="ECO:0000256" key="3">
    <source>
        <dbReference type="ARBA" id="ARBA00022741"/>
    </source>
</evidence>
<dbReference type="Pfam" id="PF02782">
    <property type="entry name" value="FGGY_C"/>
    <property type="match status" value="1"/>
</dbReference>
<dbReference type="InterPro" id="IPR018485">
    <property type="entry name" value="FGGY_C"/>
</dbReference>
<comment type="similarity">
    <text evidence="1">Belongs to the FGGY kinase family.</text>
</comment>
<dbReference type="InterPro" id="IPR043129">
    <property type="entry name" value="ATPase_NBD"/>
</dbReference>
<proteinExistence type="inferred from homology"/>
<name>A0ABV5U5I3_9PSEU</name>